<comment type="caution">
    <text evidence="4">The sequence shown here is derived from an EMBL/GenBank/DDBJ whole genome shotgun (WGS) entry which is preliminary data.</text>
</comment>
<feature type="transmembrane region" description="Helical" evidence="2">
    <location>
        <begin position="145"/>
        <end position="162"/>
    </location>
</feature>
<dbReference type="PANTHER" id="PTHR30487:SF0">
    <property type="entry name" value="PREPILIN LEADER PEPTIDASE_N-METHYLTRANSFERASE-RELATED"/>
    <property type="match status" value="1"/>
</dbReference>
<keyword evidence="5" id="KW-1185">Reference proteome</keyword>
<feature type="transmembrane region" description="Helical" evidence="2">
    <location>
        <begin position="51"/>
        <end position="72"/>
    </location>
</feature>
<comment type="similarity">
    <text evidence="1">Belongs to the peptidase A24 family.</text>
</comment>
<evidence type="ECO:0000256" key="2">
    <source>
        <dbReference type="SAM" id="Phobius"/>
    </source>
</evidence>
<dbReference type="GO" id="GO:0006465">
    <property type="term" value="P:signal peptide processing"/>
    <property type="evidence" value="ECO:0007669"/>
    <property type="project" value="TreeGrafter"/>
</dbReference>
<gene>
    <name evidence="4" type="ORF">DFR41_10220</name>
</gene>
<evidence type="ECO:0000313" key="4">
    <source>
        <dbReference type="EMBL" id="RDI26988.1"/>
    </source>
</evidence>
<dbReference type="InterPro" id="IPR050882">
    <property type="entry name" value="Prepilin_peptidase/N-MTase"/>
</dbReference>
<keyword evidence="2" id="KW-0812">Transmembrane</keyword>
<feature type="domain" description="Prepilin type IV endopeptidase peptidase" evidence="3">
    <location>
        <begin position="4"/>
        <end position="106"/>
    </location>
</feature>
<keyword evidence="2" id="KW-0472">Membrane</keyword>
<dbReference type="GO" id="GO:0005886">
    <property type="term" value="C:plasma membrane"/>
    <property type="evidence" value="ECO:0007669"/>
    <property type="project" value="TreeGrafter"/>
</dbReference>
<dbReference type="RefSeq" id="WP_017759180.1">
    <property type="nucleotide sequence ID" value="NZ_QQAV01000002.1"/>
</dbReference>
<feature type="transmembrane region" description="Helical" evidence="2">
    <location>
        <begin position="25"/>
        <end position="44"/>
    </location>
</feature>
<dbReference type="InterPro" id="IPR000045">
    <property type="entry name" value="Prepilin_IV_endopep_pep"/>
</dbReference>
<evidence type="ECO:0000259" key="3">
    <source>
        <dbReference type="Pfam" id="PF01478"/>
    </source>
</evidence>
<name>A0A370FJR0_9BURK</name>
<evidence type="ECO:0000313" key="5">
    <source>
        <dbReference type="Proteomes" id="UP000255265"/>
    </source>
</evidence>
<protein>
    <submittedName>
        <fullName evidence="4">Prepilin peptidase CpaA</fullName>
    </submittedName>
</protein>
<accession>A0A370FJR0</accession>
<dbReference type="OrthoDB" id="5953125at2"/>
<sequence length="163" mass="17047">MQPLLLLWLAGAVFCDLRWRKVPNLLVLAGVVGALLSLAFGVALPGLDWPAALVGSGAAFAVLLPFYALGLMGAGDVKFAAALGLWVGLAPLAPIAIVGSLLAFAHAMAVLVLRRWPLFPRLMLALSGRDADGAASPSARRPIPYAAYLALATLGWLAWRVPQ</sequence>
<dbReference type="EMBL" id="QQAV01000002">
    <property type="protein sequence ID" value="RDI26988.1"/>
    <property type="molecule type" value="Genomic_DNA"/>
</dbReference>
<feature type="transmembrane region" description="Helical" evidence="2">
    <location>
        <begin position="92"/>
        <end position="113"/>
    </location>
</feature>
<dbReference type="PANTHER" id="PTHR30487">
    <property type="entry name" value="TYPE 4 PREPILIN-LIKE PROTEINS LEADER PEPTIDE-PROCESSING ENZYME"/>
    <property type="match status" value="1"/>
</dbReference>
<dbReference type="Pfam" id="PF01478">
    <property type="entry name" value="Peptidase_A24"/>
    <property type="match status" value="1"/>
</dbReference>
<dbReference type="GO" id="GO:0004190">
    <property type="term" value="F:aspartic-type endopeptidase activity"/>
    <property type="evidence" value="ECO:0007669"/>
    <property type="project" value="InterPro"/>
</dbReference>
<reference evidence="4 5" key="1">
    <citation type="submission" date="2018-07" db="EMBL/GenBank/DDBJ databases">
        <title>Genomic Encyclopedia of Type Strains, Phase IV (KMG-IV): sequencing the most valuable type-strain genomes for metagenomic binning, comparative biology and taxonomic classification.</title>
        <authorList>
            <person name="Goeker M."/>
        </authorList>
    </citation>
    <scope>NUCLEOTIDE SEQUENCE [LARGE SCALE GENOMIC DNA]</scope>
    <source>
        <strain evidence="4 5">DSM 21352</strain>
    </source>
</reference>
<evidence type="ECO:0000256" key="1">
    <source>
        <dbReference type="ARBA" id="ARBA00005801"/>
    </source>
</evidence>
<dbReference type="Gene3D" id="1.20.120.1220">
    <property type="match status" value="1"/>
</dbReference>
<dbReference type="AlphaFoldDB" id="A0A370FJR0"/>
<organism evidence="4 5">
    <name type="scientific">Pseudacidovorax intermedius</name>
    <dbReference type="NCBI Taxonomy" id="433924"/>
    <lineage>
        <taxon>Bacteria</taxon>
        <taxon>Pseudomonadati</taxon>
        <taxon>Pseudomonadota</taxon>
        <taxon>Betaproteobacteria</taxon>
        <taxon>Burkholderiales</taxon>
        <taxon>Comamonadaceae</taxon>
        <taxon>Pseudacidovorax</taxon>
    </lineage>
</organism>
<keyword evidence="2" id="KW-1133">Transmembrane helix</keyword>
<dbReference type="Proteomes" id="UP000255265">
    <property type="component" value="Unassembled WGS sequence"/>
</dbReference>
<proteinExistence type="inferred from homology"/>